<feature type="domain" description="Intermembrane lipid transfer protein VPS13-like C-terminal" evidence="8">
    <location>
        <begin position="3078"/>
        <end position="3196"/>
    </location>
</feature>
<evidence type="ECO:0000313" key="9">
    <source>
        <dbReference type="Proteomes" id="UP000887540"/>
    </source>
</evidence>
<evidence type="ECO:0000313" key="10">
    <source>
        <dbReference type="WBParaSite" id="ACRNAN_scaffold2312.g18275.t1"/>
    </source>
</evidence>
<sequence>MVFETLVADLLNRFLGDFIENLDASQLNIGIFGGDVKLNDLEVKQTALDDLDLPVKLKFGYLKSLVLKIPWKNLYTEPVIASIDGLYLIVVPNQGVVYNEQKAKKNEFDNKQKTLTRLEEARKAKRKPKDPAADTFTEKLVAQVIKNLQVRIGSIHVRFEDKYTNRHRPFVAGATLESLNFETTDENWQTTIHKEAIKIFYKLVLMNNLSVYWNSNAKLISDLTDKAEIMKAMIDAVAKQDSRPENFKYVLEPISIQAKLALNQKPETDGSNWSIPKINLGVDMDKLALQIGRHQYQDVLLFLEALERFNLASRYLKYRPNLQEYRGNYKIWWRFAYQCILEENIHRKKKNWSWEHMKRHRKLVKDYKKAWINKQVEKNISKEDTAIIEEAERLLDVFNLNIARQQADMEIDRRGLTRLEDQQQGWGSWAKSFFGGGGKQQQGKAELPKNPGTQGEIVSRLEQELTPEEKAKLYEAIDYQENTPPTDYPKHFVENKVAARLNSVTLSVEDALNLEFGQLTANLEQRPSAKAIHFKSAIKSLAMTGHGQPMLSMLEPAHDWLSLEVETNPLQGDFDQFVKLLIAPIILKYHAPAVNTAAEVFKPPESVRLNQLTAAAIARYEDIKARSATGLQHAVDMKTKLKVEIRIDPATIIISEGGIYNENKPNLITELGLLTINTTDELSPDAYKNITDEKYIGLMKQAYDKFQVKVSDMHLIFADNLAKCMAARSDKNSPYHVIKPTGLDIGVYKAAIDDLNFPKLRLFGDLPDVVVHISDERFIGLSKLAVSIPLPKPSEEEVQAVDLAATVKSPKLKDQAKMKMIMEAEELDEEAEKRLVVSEGGEQPREEEVDEEKKKLNDQQVQIDMNLRLNQVGIEISHGDKLVLCAYMRRFGYQLQMRTFDLVMNLHLGSLTVEQNQYKSIAKTRDHLYLIDNEYDEGDNLLTMRFVQANKESPFFATEYQSIEQAIDFEFKGLNVTLHQEALMDLKSFGEKISKQLEQVSKQHPEKSQDLADRIDDKIEKVKRKISSSLSVRSFGLGDGAKPTGQPKKKRVGKIDEEVDDNNTKMRLTAKISSLSLILGTTQGSDTKFDIQKIKSTVIMKAKFTQVEASLKNITMIDETPSAYHKDLLTVANAQEKMFQLSFVQYNRNDEQKAKMLASDVDMAVKVRFAQLRFIFLNLWLNRLMSWIGPFQEEAAAAAAQAQALAQQKATEAAQNVKQIIETNPPKIQLDVELSAPAIIVPRRSTADEVLLFDLGKILVNNSFSEPRQKTIIDNMVVSLKDLNFATGVLNRQGSVTAKCEILKPISFTLLVHRNLSFQNHKEIPEIAIDAELPLIDMSLSQQDYATMMQTLSGNLTEGPPPRPGRATTSTTNEVKEETAQAPTESADAGKKVQPITAPEDRPLEMKPISDEKRLIFQFKMDAISAALYSGENGFDTGKGLIHRDEAKLFAAMNLKQIKMSGFMTETGGLEVAISLLSFTMNDERKTGGKVKQLLDKKHSAPNELFVSLKFKQNKDGDKNVDLSSSSFFLILAPEFIGSLAAFFAVPKPPEEEETLDAKPRVTSKQASNAATKAATPSQPQPVGTLSMQCRIREVEVILLEDSLKPETSQALILSFNVMATAENVNDVQQMKGGVQDLQIVSTYFQEEMRHLSSYHVLNKMSINFHGTIDNKTRAQEFDVDLGEILIKVSPSIIRLLSAVSAQMAIKPGSDDGKQARKPVLKEYPRYWEKSQVKEYEYWWFQNVAQEADEDFQLELEVIAPTDHDEKASINLKKFAVTLETGSEDETVPMILLESSFNAVAKDWSGRLNADATFQLQLSYYNETYSVWEPIIEPVLNTNGEWESWQLTMKLCAHSEEETNGSTGQESGTPAIPPKMTVNIEAKELMNITVTKSLMQLTYKLSDEFEKAAKQISPPASHELPGISPYLVLNETGLDVKISNSDSLLANESGAPVDATHGSFVELDIKGWKPQIGLQIAEDRRKAELRLDLLGTQREVSVLRAETRCLRLPKQADSGKQWTMVVDTRIENSRRVVYLKSLVNFVNHTTTPLEIYSQHGTKLDLCGTAKTDGTPLNISIPNLYTDVGELHFRPGNDLYEMSNESISWNNFDKIPRSAVRCDLSSDLSQGIYFNLVTETEDVLGEHGNHVIDKIYTVHIYPPLLFKNLLPFPVAIEHPIQTVLEGGDQIELNVIKGHKIKYFTVYNNDHYSIEMSVKPEQDELEVVTLRAVNDATQEINLGIHWSTSHRQQECSIYAPYWVVNNTGKTLSYLVYGTTRQHEPNQNPILLPLAGANFNKKTKAKLRVDNSNWSDEFPVDVAGSSGRIITKDSNDREYDVTVDIQITRSGLTKVLTFSPFYILQNDSKFEVELREDSDHQWTQAPGATCIGFWPVSKSKRKLLTVRYAGTTAESLLFPFTENFESFVAIPSDHLGMYVQVSVAEYNVVVHLEPFLPGMAPAIIMNATDNVVEFSQKGAASKKKIEAKEMCTFTWSDVTSSTKQLEWTCGEYTGYDSLIRNGYGSFMPKKQKSDRWYYWVSFLSGRQRYLLFTDDLPVMTEAMEAYECERIDLLSEITIKGIGISMVDNLKGIELLYMALSSSDVLWEQKQRHRFRSFSNTQTEILEDAFQTWFKEGSKEEGFKDLDGQLSVDFTTMIVRRKGKKGEVKIRRSFQNGFWFLYRQSLHQKQLHLKINHIQIDNQLPACSFPCTLAVIPPPIGVGSSNVTKPFIELSATMVQSEHTSVLQIKYLHLLIQEFAVRLDQVLINELIGLFVTKAAVAPYTKTAFIKDLELTNAQLCQKAIQTTTAQQHSYYDDLHISPLMIHLSFSQGAAQKGAPKGGGLNIQSEFLNLLLKSVGVTITELQDVVFKLAYFERKFVFYNQQQLQSEIQWHYTHQFIKQLYVLVLGLDIIGNPFGLIRDLSSGVQDLFYKPFEGAVQGPEEFAEGLALGVQSLFSHTVGGAAGAVSRITGTLGKGIAALTLDEEYQRKRQEALNRRPNNFGEGIAQSARGLGQGVFEGVTGVFTKPLEGAQRGGVGGFAKGMGQGLVGVVARPVSGVVDFASGTLNAVKMVAGHEDQTKSLRPPRLVLRDHIIRPYNYEDSIGAKIFSDLDHGKYRGTDHFIGHAFISEKFVLLVSDKRVMLAKRQDILGSWITDWAYTYAEINPPQRREKGISLELKQKKKGLFGIGSTKGKIIEFQDGKTTNKIFERISHAYEENA</sequence>
<keyword evidence="3" id="KW-0445">Lipid transport</keyword>
<feature type="compositionally biased region" description="Polar residues" evidence="4">
    <location>
        <begin position="1563"/>
        <end position="1584"/>
    </location>
</feature>
<evidence type="ECO:0000256" key="1">
    <source>
        <dbReference type="ARBA" id="ARBA00006545"/>
    </source>
</evidence>
<dbReference type="Pfam" id="PF25033">
    <property type="entry name" value="VPS13_M"/>
    <property type="match status" value="1"/>
</dbReference>
<name>A0A914DD96_9BILA</name>
<evidence type="ECO:0000259" key="6">
    <source>
        <dbReference type="Pfam" id="PF25033"/>
    </source>
</evidence>
<dbReference type="InterPro" id="IPR026854">
    <property type="entry name" value="VPS13_N"/>
</dbReference>
<evidence type="ECO:0000256" key="3">
    <source>
        <dbReference type="ARBA" id="ARBA00023055"/>
    </source>
</evidence>
<dbReference type="InterPro" id="IPR009543">
    <property type="entry name" value="VPS13_VAB"/>
</dbReference>
<evidence type="ECO:0000259" key="8">
    <source>
        <dbReference type="Pfam" id="PF25037"/>
    </source>
</evidence>
<protein>
    <submittedName>
        <fullName evidence="10">Vacuolar protein sorting-associated protein 13</fullName>
    </submittedName>
</protein>
<feature type="region of interest" description="Disordered" evidence="4">
    <location>
        <begin position="1552"/>
        <end position="1584"/>
    </location>
</feature>
<dbReference type="GO" id="GO:0045053">
    <property type="term" value="P:protein retention in Golgi apparatus"/>
    <property type="evidence" value="ECO:0007669"/>
    <property type="project" value="TreeGrafter"/>
</dbReference>
<evidence type="ECO:0000259" key="7">
    <source>
        <dbReference type="Pfam" id="PF25036"/>
    </source>
</evidence>
<keyword evidence="9" id="KW-1185">Reference proteome</keyword>
<accession>A0A914DD96</accession>
<feature type="domain" description="Vacuolar protein sorting-associated protein 13 VPS13 adaptor binding" evidence="7">
    <location>
        <begin position="2006"/>
        <end position="2488"/>
    </location>
</feature>
<dbReference type="WBParaSite" id="ACRNAN_scaffold2312.g18275.t1">
    <property type="protein sequence ID" value="ACRNAN_scaffold2312.g18275.t1"/>
    <property type="gene ID" value="ACRNAN_scaffold2312.g18275"/>
</dbReference>
<evidence type="ECO:0000256" key="2">
    <source>
        <dbReference type="ARBA" id="ARBA00022448"/>
    </source>
</evidence>
<keyword evidence="2" id="KW-0813">Transport</keyword>
<dbReference type="InterPro" id="IPR056747">
    <property type="entry name" value="VPS13-like_M"/>
</dbReference>
<dbReference type="InterPro" id="IPR056748">
    <property type="entry name" value="VPS13-like_C"/>
</dbReference>
<evidence type="ECO:0000259" key="5">
    <source>
        <dbReference type="Pfam" id="PF12624"/>
    </source>
</evidence>
<reference evidence="10" key="1">
    <citation type="submission" date="2022-11" db="UniProtKB">
        <authorList>
            <consortium name="WormBaseParasite"/>
        </authorList>
    </citation>
    <scope>IDENTIFICATION</scope>
</reference>
<feature type="region of interest" description="Disordered" evidence="4">
    <location>
        <begin position="835"/>
        <end position="857"/>
    </location>
</feature>
<comment type="similarity">
    <text evidence="1">Belongs to the VPS13 family.</text>
</comment>
<dbReference type="Proteomes" id="UP000887540">
    <property type="component" value="Unplaced"/>
</dbReference>
<organism evidence="9 10">
    <name type="scientific">Acrobeloides nanus</name>
    <dbReference type="NCBI Taxonomy" id="290746"/>
    <lineage>
        <taxon>Eukaryota</taxon>
        <taxon>Metazoa</taxon>
        <taxon>Ecdysozoa</taxon>
        <taxon>Nematoda</taxon>
        <taxon>Chromadorea</taxon>
        <taxon>Rhabditida</taxon>
        <taxon>Tylenchina</taxon>
        <taxon>Cephalobomorpha</taxon>
        <taxon>Cephaloboidea</taxon>
        <taxon>Cephalobidae</taxon>
        <taxon>Acrobeloides</taxon>
    </lineage>
</organism>
<dbReference type="Pfam" id="PF25037">
    <property type="entry name" value="VPS13_C"/>
    <property type="match status" value="1"/>
</dbReference>
<dbReference type="PANTHER" id="PTHR16166:SF93">
    <property type="entry name" value="INTERMEMBRANE LIPID TRANSFER PROTEIN VPS13"/>
    <property type="match status" value="1"/>
</dbReference>
<evidence type="ECO:0000256" key="4">
    <source>
        <dbReference type="SAM" id="MobiDB-lite"/>
    </source>
</evidence>
<dbReference type="GO" id="GO:0006869">
    <property type="term" value="P:lipid transport"/>
    <property type="evidence" value="ECO:0007669"/>
    <property type="project" value="UniProtKB-KW"/>
</dbReference>
<dbReference type="PANTHER" id="PTHR16166">
    <property type="entry name" value="VACUOLAR PROTEIN SORTING-ASSOCIATED PROTEIN VPS13"/>
    <property type="match status" value="1"/>
</dbReference>
<feature type="region of interest" description="Disordered" evidence="4">
    <location>
        <begin position="1354"/>
        <end position="1393"/>
    </location>
</feature>
<dbReference type="Pfam" id="PF12624">
    <property type="entry name" value="VPS13_N"/>
    <property type="match status" value="1"/>
</dbReference>
<dbReference type="Pfam" id="PF25036">
    <property type="entry name" value="VPS13_VAB"/>
    <property type="match status" value="1"/>
</dbReference>
<dbReference type="GO" id="GO:0006623">
    <property type="term" value="P:protein targeting to vacuole"/>
    <property type="evidence" value="ECO:0007669"/>
    <property type="project" value="TreeGrafter"/>
</dbReference>
<feature type="domain" description="Chorein N-terminal" evidence="5">
    <location>
        <begin position="2"/>
        <end position="859"/>
    </location>
</feature>
<feature type="domain" description="VPS13-like middle region" evidence="6">
    <location>
        <begin position="1087"/>
        <end position="1897"/>
    </location>
</feature>
<dbReference type="InterPro" id="IPR026847">
    <property type="entry name" value="VPS13"/>
</dbReference>
<proteinExistence type="inferred from homology"/>